<dbReference type="CDD" id="cd02142">
    <property type="entry name" value="McbC_SagB-like_oxidoreductase"/>
    <property type="match status" value="1"/>
</dbReference>
<sequence length="209" mass="23607">MYKTYSRLEQLILPPPPKCGVELQTTLLSRKSYRNFSKKPINLSLLSGLLYYSSGLTMVSKNPKESRRAYPSAGAKYPLEIYVLILQGIDIKPGLYHYDLCAHALEILLLPVLKSEVEPIWKSQRWFRSAAVIFIITAIHKRTTEKYGPEGTIFPFIEAGHIGQNLYLLAQAYKVGCCAIGQMNEASVCKLLDINPNEEYPVYYLAIGN</sequence>
<protein>
    <recommendedName>
        <fullName evidence="1">Nitroreductase domain-containing protein</fullName>
    </recommendedName>
</protein>
<feature type="domain" description="Nitroreductase" evidence="1">
    <location>
        <begin position="28"/>
        <end position="208"/>
    </location>
</feature>
<reference evidence="2 3" key="1">
    <citation type="journal article" date="2015" name="Nature">
        <title>rRNA introns, odd ribosomes, and small enigmatic genomes across a large radiation of phyla.</title>
        <authorList>
            <person name="Brown C.T."/>
            <person name="Hug L.A."/>
            <person name="Thomas B.C."/>
            <person name="Sharon I."/>
            <person name="Castelle C.J."/>
            <person name="Singh A."/>
            <person name="Wilkins M.J."/>
            <person name="Williams K.H."/>
            <person name="Banfield J.F."/>
        </authorList>
    </citation>
    <scope>NUCLEOTIDE SEQUENCE [LARGE SCALE GENOMIC DNA]</scope>
</reference>
<dbReference type="STRING" id="1618436.UV59_C0006G0056"/>
<dbReference type="Proteomes" id="UP000034543">
    <property type="component" value="Unassembled WGS sequence"/>
</dbReference>
<dbReference type="InterPro" id="IPR000415">
    <property type="entry name" value="Nitroreductase-like"/>
</dbReference>
<comment type="caution">
    <text evidence="2">The sequence shown here is derived from an EMBL/GenBank/DDBJ whole genome shotgun (WGS) entry which is preliminary data.</text>
</comment>
<name>A0A0G1CII7_9BACT</name>
<dbReference type="SUPFAM" id="SSF55469">
    <property type="entry name" value="FMN-dependent nitroreductase-like"/>
    <property type="match status" value="1"/>
</dbReference>
<dbReference type="InterPro" id="IPR029479">
    <property type="entry name" value="Nitroreductase"/>
</dbReference>
<accession>A0A0G1CII7</accession>
<organism evidence="2 3">
    <name type="scientific">Candidatus Gottesmanbacteria bacterium GW2011_GWA1_43_11</name>
    <dbReference type="NCBI Taxonomy" id="1618436"/>
    <lineage>
        <taxon>Bacteria</taxon>
        <taxon>Candidatus Gottesmaniibacteriota</taxon>
    </lineage>
</organism>
<dbReference type="AlphaFoldDB" id="A0A0G1CII7"/>
<evidence type="ECO:0000313" key="3">
    <source>
        <dbReference type="Proteomes" id="UP000034543"/>
    </source>
</evidence>
<dbReference type="InterPro" id="IPR020051">
    <property type="entry name" value="SagB-type_dehydrogenase"/>
</dbReference>
<proteinExistence type="predicted"/>
<dbReference type="GO" id="GO:0016491">
    <property type="term" value="F:oxidoreductase activity"/>
    <property type="evidence" value="ECO:0007669"/>
    <property type="project" value="InterPro"/>
</dbReference>
<dbReference type="PANTHER" id="PTHR43745">
    <property type="entry name" value="NITROREDUCTASE MJ1384-RELATED"/>
    <property type="match status" value="1"/>
</dbReference>
<dbReference type="NCBIfam" id="TIGR03605">
    <property type="entry name" value="antibiot_sagB"/>
    <property type="match status" value="1"/>
</dbReference>
<evidence type="ECO:0000313" key="2">
    <source>
        <dbReference type="EMBL" id="KKS85600.1"/>
    </source>
</evidence>
<evidence type="ECO:0000259" key="1">
    <source>
        <dbReference type="Pfam" id="PF00881"/>
    </source>
</evidence>
<dbReference type="Gene3D" id="3.40.109.10">
    <property type="entry name" value="NADH Oxidase"/>
    <property type="match status" value="1"/>
</dbReference>
<dbReference type="Pfam" id="PF00881">
    <property type="entry name" value="Nitroreductase"/>
    <property type="match status" value="1"/>
</dbReference>
<dbReference type="PANTHER" id="PTHR43745:SF2">
    <property type="entry name" value="NITROREDUCTASE MJ1384-RELATED"/>
    <property type="match status" value="1"/>
</dbReference>
<dbReference type="EMBL" id="LCFB01000006">
    <property type="protein sequence ID" value="KKS85600.1"/>
    <property type="molecule type" value="Genomic_DNA"/>
</dbReference>
<gene>
    <name evidence="2" type="ORF">UV59_C0006G0056</name>
</gene>
<dbReference type="InterPro" id="IPR052544">
    <property type="entry name" value="Bacteriocin_Proc_Enz"/>
</dbReference>